<protein>
    <submittedName>
        <fullName evidence="1">Uncharacterized protein</fullName>
    </submittedName>
</protein>
<reference evidence="1 2" key="1">
    <citation type="submission" date="2019-12" db="EMBL/GenBank/DDBJ databases">
        <authorList>
            <person name="Alioto T."/>
            <person name="Alioto T."/>
            <person name="Gomez Garrido J."/>
        </authorList>
    </citation>
    <scope>NUCLEOTIDE SEQUENCE [LARGE SCALE GENOMIC DNA]</scope>
</reference>
<evidence type="ECO:0000313" key="1">
    <source>
        <dbReference type="EMBL" id="CAA2956205.1"/>
    </source>
</evidence>
<sequence>MGINWIKRHLLLQPLLEREILIKKSQKCVCGLTSIKIEMFGQQVVGMGMKQGIR</sequence>
<comment type="caution">
    <text evidence="1">The sequence shown here is derived from an EMBL/GenBank/DDBJ whole genome shotgun (WGS) entry which is preliminary data.</text>
</comment>
<organism evidence="1 2">
    <name type="scientific">Olea europaea subsp. europaea</name>
    <dbReference type="NCBI Taxonomy" id="158383"/>
    <lineage>
        <taxon>Eukaryota</taxon>
        <taxon>Viridiplantae</taxon>
        <taxon>Streptophyta</taxon>
        <taxon>Embryophyta</taxon>
        <taxon>Tracheophyta</taxon>
        <taxon>Spermatophyta</taxon>
        <taxon>Magnoliopsida</taxon>
        <taxon>eudicotyledons</taxon>
        <taxon>Gunneridae</taxon>
        <taxon>Pentapetalae</taxon>
        <taxon>asterids</taxon>
        <taxon>lamiids</taxon>
        <taxon>Lamiales</taxon>
        <taxon>Oleaceae</taxon>
        <taxon>Oleeae</taxon>
        <taxon>Olea</taxon>
    </lineage>
</organism>
<evidence type="ECO:0000313" key="2">
    <source>
        <dbReference type="Proteomes" id="UP000594638"/>
    </source>
</evidence>
<keyword evidence="2" id="KW-1185">Reference proteome</keyword>
<name>A0A8S0PQN2_OLEEU</name>
<proteinExistence type="predicted"/>
<dbReference type="Gramene" id="OE9A085841T1">
    <property type="protein sequence ID" value="OE9A085841C1"/>
    <property type="gene ID" value="OE9A085841"/>
</dbReference>
<dbReference type="AlphaFoldDB" id="A0A8S0PQN2"/>
<accession>A0A8S0PQN2</accession>
<gene>
    <name evidence="1" type="ORF">OLEA9_A085841</name>
</gene>
<dbReference type="EMBL" id="CACTIH010000178">
    <property type="protein sequence ID" value="CAA2956205.1"/>
    <property type="molecule type" value="Genomic_DNA"/>
</dbReference>
<dbReference type="Proteomes" id="UP000594638">
    <property type="component" value="Unassembled WGS sequence"/>
</dbReference>